<dbReference type="Pfam" id="PF13469">
    <property type="entry name" value="Sulfotransfer_3"/>
    <property type="match status" value="1"/>
</dbReference>
<dbReference type="Gene3D" id="3.40.50.300">
    <property type="entry name" value="P-loop containing nucleotide triphosphate hydrolases"/>
    <property type="match status" value="1"/>
</dbReference>
<organism evidence="1 2">
    <name type="scientific">Thalassospira lucentensis</name>
    <dbReference type="NCBI Taxonomy" id="168935"/>
    <lineage>
        <taxon>Bacteria</taxon>
        <taxon>Pseudomonadati</taxon>
        <taxon>Pseudomonadota</taxon>
        <taxon>Alphaproteobacteria</taxon>
        <taxon>Rhodospirillales</taxon>
        <taxon>Thalassospiraceae</taxon>
        <taxon>Thalassospira</taxon>
    </lineage>
</organism>
<dbReference type="PANTHER" id="PTHR36451">
    <property type="entry name" value="PAPS-DEPENDENT SULFOTRANSFERASE STF3"/>
    <property type="match status" value="1"/>
</dbReference>
<evidence type="ECO:0008006" key="3">
    <source>
        <dbReference type="Google" id="ProtNLM"/>
    </source>
</evidence>
<protein>
    <recommendedName>
        <fullName evidence="3">Sulfotransferase</fullName>
    </recommendedName>
</protein>
<accession>A0A154KZZ3</accession>
<comment type="caution">
    <text evidence="1">The sequence shown here is derived from an EMBL/GenBank/DDBJ whole genome shotgun (WGS) entry which is preliminary data.</text>
</comment>
<dbReference type="SUPFAM" id="SSF52540">
    <property type="entry name" value="P-loop containing nucleoside triphosphate hydrolases"/>
    <property type="match status" value="1"/>
</dbReference>
<dbReference type="InterPro" id="IPR052736">
    <property type="entry name" value="Stf3_sulfotransferase"/>
</dbReference>
<dbReference type="OrthoDB" id="9777890at2"/>
<dbReference type="InterPro" id="IPR027417">
    <property type="entry name" value="P-loop_NTPase"/>
</dbReference>
<sequence>MRKNKAYFNLNKTAWENVSQAGLLDAYTLIVRKKILGSLFSFCGKLQFSVFEDRLSRLQTQPHIVITGHWRSGTTYLHTLICCDPQFTFPSTDSCMNPHAFMLGSRHMKRREVKRPMDDVIVTSTSPQEDEFALMALGARSPYEGLMFPESLETALSLADIENLDERERKTWKETFRNFIKGVSLLGQGRPVVIKSPTHSCRLKAISDVFPNSRFIYMNRNPLEVFESTFRMWRSLFDLYSLGRPICDNALREIILQNRIVMEKKFAEGEALLPGRMVAHVDYQRLVDEPLQELRRIYVELNIDPEYLSSKNILYQIEKNKRYRAQGSLPPAEWQRRVLSAWSDFM</sequence>
<dbReference type="EMBL" id="LPVY01000025">
    <property type="protein sequence ID" value="KZB60477.1"/>
    <property type="molecule type" value="Genomic_DNA"/>
</dbReference>
<proteinExistence type="predicted"/>
<dbReference type="RefSeq" id="WP_062953475.1">
    <property type="nucleotide sequence ID" value="NZ_LPVY01000025.1"/>
</dbReference>
<gene>
    <name evidence="1" type="ORF">AUP42_07945</name>
</gene>
<reference evidence="1 2" key="1">
    <citation type="submission" date="2015-12" db="EMBL/GenBank/DDBJ databases">
        <title>Genome sequence of Thalassospira lucentensis MCCC 1A02072.</title>
        <authorList>
            <person name="Lu L."/>
            <person name="Lai Q."/>
            <person name="Shao Z."/>
            <person name="Qian P."/>
        </authorList>
    </citation>
    <scope>NUCLEOTIDE SEQUENCE [LARGE SCALE GENOMIC DNA]</scope>
    <source>
        <strain evidence="1 2">MCCC 1A02072</strain>
    </source>
</reference>
<dbReference type="AlphaFoldDB" id="A0A154KZZ3"/>
<evidence type="ECO:0000313" key="1">
    <source>
        <dbReference type="EMBL" id="KZB60477.1"/>
    </source>
</evidence>
<dbReference type="PANTHER" id="PTHR36451:SF1">
    <property type="entry name" value="OMEGA-HYDROXY-BETA-DIHYDROMENAQUINONE-9 SULFOTRANSFERASE STF3"/>
    <property type="match status" value="1"/>
</dbReference>
<dbReference type="Proteomes" id="UP000076335">
    <property type="component" value="Unassembled WGS sequence"/>
</dbReference>
<name>A0A154KZZ3_9PROT</name>
<evidence type="ECO:0000313" key="2">
    <source>
        <dbReference type="Proteomes" id="UP000076335"/>
    </source>
</evidence>